<feature type="compositionally biased region" description="Basic and acidic residues" evidence="8">
    <location>
        <begin position="623"/>
        <end position="634"/>
    </location>
</feature>
<keyword evidence="7 9" id="KW-0472">Membrane</keyword>
<dbReference type="FunFam" id="3.80.10.10:FF:000400">
    <property type="entry name" value="Nuclear pore complex protein NUP107"/>
    <property type="match status" value="1"/>
</dbReference>
<dbReference type="PANTHER" id="PTHR48007:SF38">
    <property type="entry name" value="LEUCINE-RICH REPEAT PROTEIN KINASE FAMILY PROTEIN"/>
    <property type="match status" value="1"/>
</dbReference>
<accession>A0A2G9GW96</accession>
<dbReference type="InterPro" id="IPR000719">
    <property type="entry name" value="Prot_kinase_dom"/>
</dbReference>
<feature type="domain" description="Protein kinase" evidence="10">
    <location>
        <begin position="329"/>
        <end position="602"/>
    </location>
</feature>
<evidence type="ECO:0000256" key="9">
    <source>
        <dbReference type="SAM" id="Phobius"/>
    </source>
</evidence>
<protein>
    <submittedName>
        <fullName evidence="11">Serine/threonine protein kinase</fullName>
        <ecNumber evidence="11">2.7.11.1</ecNumber>
    </submittedName>
</protein>
<dbReference type="Pfam" id="PF13855">
    <property type="entry name" value="LRR_8"/>
    <property type="match status" value="1"/>
</dbReference>
<evidence type="ECO:0000256" key="4">
    <source>
        <dbReference type="ARBA" id="ARBA00022729"/>
    </source>
</evidence>
<dbReference type="Pfam" id="PF00560">
    <property type="entry name" value="LRR_1"/>
    <property type="match status" value="1"/>
</dbReference>
<dbReference type="STRING" id="429701.A0A2G9GW96"/>
<evidence type="ECO:0000313" key="12">
    <source>
        <dbReference type="Proteomes" id="UP000231279"/>
    </source>
</evidence>
<dbReference type="GO" id="GO:0016020">
    <property type="term" value="C:membrane"/>
    <property type="evidence" value="ECO:0007669"/>
    <property type="project" value="UniProtKB-SubCell"/>
</dbReference>
<dbReference type="Gene3D" id="3.80.10.10">
    <property type="entry name" value="Ribonuclease Inhibitor"/>
    <property type="match status" value="2"/>
</dbReference>
<dbReference type="PANTHER" id="PTHR48007">
    <property type="entry name" value="LEUCINE-RICH REPEAT RECEPTOR-LIKE PROTEIN KINASE PXC1"/>
    <property type="match status" value="1"/>
</dbReference>
<dbReference type="InterPro" id="IPR001611">
    <property type="entry name" value="Leu-rich_rpt"/>
</dbReference>
<keyword evidence="11" id="KW-0808">Transferase</keyword>
<evidence type="ECO:0000256" key="7">
    <source>
        <dbReference type="ARBA" id="ARBA00023136"/>
    </source>
</evidence>
<dbReference type="Pfam" id="PF00069">
    <property type="entry name" value="Pkinase"/>
    <property type="match status" value="1"/>
</dbReference>
<comment type="caution">
    <text evidence="11">The sequence shown here is derived from an EMBL/GenBank/DDBJ whole genome shotgun (WGS) entry which is preliminary data.</text>
</comment>
<dbReference type="EC" id="2.7.11.1" evidence="11"/>
<dbReference type="AlphaFoldDB" id="A0A2G9GW96"/>
<sequence length="648" mass="71152">MAILHVHGLFIFFNIFLIIFPFANSSKDSEALLKLKRSFTNSIVLDSWTPETEPCAKWVGILCQNGIVYGLRLGYLGLSGNIDIDALASLSGLRSIALMSNSFSGKIPDFQRIGALKALYISNNEFSGEIPSDYFSKMAGLKKVWLSRNNFSGPIPSSLAQISQLMELHLENNQFSGTIPAFEQKTLISLDLSNNSLEGEIPPGLEKFGLKAFEGNSGLCGGSSGKSCQSKNKNSNNHLKLAMWFLAAFAAVLLAMVIGIFMMGRRDETFDEPVKENLDDPSISSSVKKDFDSSRKGLGSSHRVGSSRRGDLVMINDDKGEFGMGDLMKSAAEVLGNGALGSSYKAVMANGLTVVVKRIKEMSKIGREKFDAEMRKFASLRHKNVLTPLAYHYRKDEKLLVYEYQHKGSLLFLLHSDHGLSHSELNWPVRYKIIQGITRGLGYLHKELSSLEVPHGNLKSSNILLGPNYDPLLVDYGFCSLISGSQAAQVLTAYKSPEAILQSLVSPKCDVFCLGIIILEILTGKYPSQYLNNPQGGTDLVQWTRSAIAEGREVDLLDPDVANATNFLGGMIQLLHIAAACTESNPDYRLDLREAIRRIETISGEGNDDETSEASQSRALGSCKEHSWRRHDSIGDQSGRKSISLEIS</sequence>
<keyword evidence="2" id="KW-0433">Leucine-rich repeat</keyword>
<evidence type="ECO:0000259" key="10">
    <source>
        <dbReference type="PROSITE" id="PS50011"/>
    </source>
</evidence>
<reference evidence="12" key="1">
    <citation type="journal article" date="2018" name="Gigascience">
        <title>Genome assembly of the Pink Ipe (Handroanthus impetiginosus, Bignoniaceae), a highly valued, ecologically keystone Neotropical timber forest tree.</title>
        <authorList>
            <person name="Silva-Junior O.B."/>
            <person name="Grattapaglia D."/>
            <person name="Novaes E."/>
            <person name="Collevatti R.G."/>
        </authorList>
    </citation>
    <scope>NUCLEOTIDE SEQUENCE [LARGE SCALE GENOMIC DNA]</scope>
    <source>
        <strain evidence="12">cv. UFG-1</strain>
    </source>
</reference>
<keyword evidence="11" id="KW-0418">Kinase</keyword>
<evidence type="ECO:0000256" key="8">
    <source>
        <dbReference type="SAM" id="MobiDB-lite"/>
    </source>
</evidence>
<keyword evidence="5" id="KW-0677">Repeat</keyword>
<keyword evidence="4" id="KW-0732">Signal</keyword>
<dbReference type="InterPro" id="IPR046959">
    <property type="entry name" value="PRK1-6/SRF4-like"/>
</dbReference>
<dbReference type="OrthoDB" id="418615at2759"/>
<name>A0A2G9GW96_9LAMI</name>
<dbReference type="InterPro" id="IPR032675">
    <property type="entry name" value="LRR_dom_sf"/>
</dbReference>
<evidence type="ECO:0000256" key="5">
    <source>
        <dbReference type="ARBA" id="ARBA00022737"/>
    </source>
</evidence>
<dbReference type="SUPFAM" id="SSF52058">
    <property type="entry name" value="L domain-like"/>
    <property type="match status" value="1"/>
</dbReference>
<keyword evidence="3 9" id="KW-0812">Transmembrane</keyword>
<feature type="region of interest" description="Disordered" evidence="8">
    <location>
        <begin position="603"/>
        <end position="648"/>
    </location>
</feature>
<organism evidence="11 12">
    <name type="scientific">Handroanthus impetiginosus</name>
    <dbReference type="NCBI Taxonomy" id="429701"/>
    <lineage>
        <taxon>Eukaryota</taxon>
        <taxon>Viridiplantae</taxon>
        <taxon>Streptophyta</taxon>
        <taxon>Embryophyta</taxon>
        <taxon>Tracheophyta</taxon>
        <taxon>Spermatophyta</taxon>
        <taxon>Magnoliopsida</taxon>
        <taxon>eudicotyledons</taxon>
        <taxon>Gunneridae</taxon>
        <taxon>Pentapetalae</taxon>
        <taxon>asterids</taxon>
        <taxon>lamiids</taxon>
        <taxon>Lamiales</taxon>
        <taxon>Bignoniaceae</taxon>
        <taxon>Crescentiina</taxon>
        <taxon>Tabebuia alliance</taxon>
        <taxon>Handroanthus</taxon>
    </lineage>
</organism>
<feature type="transmembrane region" description="Helical" evidence="9">
    <location>
        <begin position="6"/>
        <end position="24"/>
    </location>
</feature>
<keyword evidence="11" id="KW-0723">Serine/threonine-protein kinase</keyword>
<gene>
    <name evidence="11" type="ORF">CDL12_17854</name>
</gene>
<evidence type="ECO:0000256" key="3">
    <source>
        <dbReference type="ARBA" id="ARBA00022692"/>
    </source>
</evidence>
<dbReference type="SUPFAM" id="SSF56112">
    <property type="entry name" value="Protein kinase-like (PK-like)"/>
    <property type="match status" value="1"/>
</dbReference>
<dbReference type="GO" id="GO:0005524">
    <property type="term" value="F:ATP binding"/>
    <property type="evidence" value="ECO:0007669"/>
    <property type="project" value="InterPro"/>
</dbReference>
<dbReference type="Gene3D" id="3.30.200.20">
    <property type="entry name" value="Phosphorylase Kinase, domain 1"/>
    <property type="match status" value="1"/>
</dbReference>
<dbReference type="InterPro" id="IPR013210">
    <property type="entry name" value="LRR_N_plant-typ"/>
</dbReference>
<dbReference type="PROSITE" id="PS50011">
    <property type="entry name" value="PROTEIN_KINASE_DOM"/>
    <property type="match status" value="1"/>
</dbReference>
<evidence type="ECO:0000313" key="11">
    <source>
        <dbReference type="EMBL" id="PIN09553.1"/>
    </source>
</evidence>
<proteinExistence type="predicted"/>
<evidence type="ECO:0000256" key="2">
    <source>
        <dbReference type="ARBA" id="ARBA00022614"/>
    </source>
</evidence>
<dbReference type="Proteomes" id="UP000231279">
    <property type="component" value="Unassembled WGS sequence"/>
</dbReference>
<dbReference type="InterPro" id="IPR011009">
    <property type="entry name" value="Kinase-like_dom_sf"/>
</dbReference>
<dbReference type="EMBL" id="NKXS01003507">
    <property type="protein sequence ID" value="PIN09553.1"/>
    <property type="molecule type" value="Genomic_DNA"/>
</dbReference>
<feature type="region of interest" description="Disordered" evidence="8">
    <location>
        <begin position="272"/>
        <end position="306"/>
    </location>
</feature>
<evidence type="ECO:0000256" key="6">
    <source>
        <dbReference type="ARBA" id="ARBA00022989"/>
    </source>
</evidence>
<keyword evidence="12" id="KW-1185">Reference proteome</keyword>
<keyword evidence="6 9" id="KW-1133">Transmembrane helix</keyword>
<evidence type="ECO:0000256" key="1">
    <source>
        <dbReference type="ARBA" id="ARBA00004370"/>
    </source>
</evidence>
<dbReference type="Gene3D" id="1.10.510.10">
    <property type="entry name" value="Transferase(Phosphotransferase) domain 1"/>
    <property type="match status" value="1"/>
</dbReference>
<dbReference type="Pfam" id="PF08263">
    <property type="entry name" value="LRRNT_2"/>
    <property type="match status" value="1"/>
</dbReference>
<comment type="subcellular location">
    <subcellularLocation>
        <location evidence="1">Membrane</location>
    </subcellularLocation>
</comment>
<feature type="transmembrane region" description="Helical" evidence="9">
    <location>
        <begin position="241"/>
        <end position="263"/>
    </location>
</feature>
<dbReference type="GO" id="GO:0004674">
    <property type="term" value="F:protein serine/threonine kinase activity"/>
    <property type="evidence" value="ECO:0007669"/>
    <property type="project" value="UniProtKB-KW"/>
</dbReference>